<evidence type="ECO:0000256" key="1">
    <source>
        <dbReference type="ARBA" id="ARBA00001031"/>
    </source>
</evidence>
<evidence type="ECO:0000313" key="8">
    <source>
        <dbReference type="Proteomes" id="UP001595528"/>
    </source>
</evidence>
<dbReference type="PANTHER" id="PTHR10937">
    <property type="entry name" value="GLUCOSAMINE--FRUCTOSE-6-PHOSPHATE AMINOTRANSFERASE, ISOMERIZING"/>
    <property type="match status" value="1"/>
</dbReference>
<keyword evidence="8" id="KW-1185">Reference proteome</keyword>
<evidence type="ECO:0000256" key="4">
    <source>
        <dbReference type="ARBA" id="ARBA00022576"/>
    </source>
</evidence>
<dbReference type="InterPro" id="IPR001347">
    <property type="entry name" value="SIS_dom"/>
</dbReference>
<evidence type="ECO:0000256" key="2">
    <source>
        <dbReference type="ARBA" id="ARBA00012916"/>
    </source>
</evidence>
<dbReference type="Gene3D" id="3.40.50.10490">
    <property type="entry name" value="Glucose-6-phosphate isomerase like protein, domain 1"/>
    <property type="match status" value="2"/>
</dbReference>
<dbReference type="SUPFAM" id="SSF53697">
    <property type="entry name" value="SIS domain"/>
    <property type="match status" value="1"/>
</dbReference>
<evidence type="ECO:0000259" key="6">
    <source>
        <dbReference type="PROSITE" id="PS51464"/>
    </source>
</evidence>
<dbReference type="PROSITE" id="PS51464">
    <property type="entry name" value="SIS"/>
    <property type="match status" value="1"/>
</dbReference>
<name>A0ABV7KUV7_9PROT</name>
<evidence type="ECO:0000256" key="3">
    <source>
        <dbReference type="ARBA" id="ARBA00016090"/>
    </source>
</evidence>
<feature type="domain" description="SIS" evidence="6">
    <location>
        <begin position="27"/>
        <end position="164"/>
    </location>
</feature>
<dbReference type="GO" id="GO:0016787">
    <property type="term" value="F:hydrolase activity"/>
    <property type="evidence" value="ECO:0007669"/>
    <property type="project" value="UniProtKB-KW"/>
</dbReference>
<dbReference type="EMBL" id="JBHRTR010000007">
    <property type="protein sequence ID" value="MFC3226123.1"/>
    <property type="molecule type" value="Genomic_DNA"/>
</dbReference>
<keyword evidence="5" id="KW-0315">Glutamine amidotransferase</keyword>
<evidence type="ECO:0000313" key="7">
    <source>
        <dbReference type="EMBL" id="MFC3226123.1"/>
    </source>
</evidence>
<proteinExistence type="predicted"/>
<reference evidence="8" key="1">
    <citation type="journal article" date="2019" name="Int. J. Syst. Evol. Microbiol.">
        <title>The Global Catalogue of Microorganisms (GCM) 10K type strain sequencing project: providing services to taxonomists for standard genome sequencing and annotation.</title>
        <authorList>
            <consortium name="The Broad Institute Genomics Platform"/>
            <consortium name="The Broad Institute Genome Sequencing Center for Infectious Disease"/>
            <person name="Wu L."/>
            <person name="Ma J."/>
        </authorList>
    </citation>
    <scope>NUCLEOTIDE SEQUENCE [LARGE SCALE GENOMIC DNA]</scope>
    <source>
        <strain evidence="8">KCTC 42964</strain>
    </source>
</reference>
<keyword evidence="4" id="KW-0808">Transferase</keyword>
<dbReference type="RefSeq" id="WP_379897921.1">
    <property type="nucleotide sequence ID" value="NZ_JBHRTR010000007.1"/>
</dbReference>
<keyword evidence="7" id="KW-0378">Hydrolase</keyword>
<evidence type="ECO:0000256" key="5">
    <source>
        <dbReference type="ARBA" id="ARBA00022962"/>
    </source>
</evidence>
<organism evidence="7 8">
    <name type="scientific">Marinibaculum pumilum</name>
    <dbReference type="NCBI Taxonomy" id="1766165"/>
    <lineage>
        <taxon>Bacteria</taxon>
        <taxon>Pseudomonadati</taxon>
        <taxon>Pseudomonadota</taxon>
        <taxon>Alphaproteobacteria</taxon>
        <taxon>Rhodospirillales</taxon>
        <taxon>Rhodospirillaceae</taxon>
        <taxon>Marinibaculum</taxon>
    </lineage>
</organism>
<dbReference type="EC" id="2.6.1.16" evidence="2"/>
<comment type="caution">
    <text evidence="7">The sequence shown here is derived from an EMBL/GenBank/DDBJ whole genome shotgun (WGS) entry which is preliminary data.</text>
</comment>
<sequence length="345" mass="35779">MTARAYDDQIAAIPATVADMLAATGAAEGDFGLDPERPLVFTGIGTSLHAARVAADWVCRLSGGRRRAFAADAHDVGTGAWPLAAGDQLVAISHRGTKIFPTAAQKAARAAGAARIVAVVGQAAPAQAADLVIRTCRDETARTFSVSYLASLAALARIAAAYVPESSAPFSAALDGLPDQLAKALEMPLDRDLVRGLGRSRTILITGFADDLPTAQEAALKIKEGAWLWTEAMPPEFALHGTPAGYVPEMSAIVMLPAADDGGRSRELCRVLSALGLAPVVSCGDAEAGADIAFPVPGHPLLRPFLAILPFHRLTSALAAELGTDPDSLHGGREPWAQVMTGLKL</sequence>
<comment type="catalytic activity">
    <reaction evidence="1">
        <text>D-fructose 6-phosphate + L-glutamine = D-glucosamine 6-phosphate + L-glutamate</text>
        <dbReference type="Rhea" id="RHEA:13237"/>
        <dbReference type="ChEBI" id="CHEBI:29985"/>
        <dbReference type="ChEBI" id="CHEBI:58359"/>
        <dbReference type="ChEBI" id="CHEBI:58725"/>
        <dbReference type="ChEBI" id="CHEBI:61527"/>
        <dbReference type="EC" id="2.6.1.16"/>
    </reaction>
</comment>
<gene>
    <name evidence="7" type="ORF">ACFOGJ_02720</name>
</gene>
<dbReference type="Proteomes" id="UP001595528">
    <property type="component" value="Unassembled WGS sequence"/>
</dbReference>
<keyword evidence="4" id="KW-0032">Aminotransferase</keyword>
<dbReference type="PANTHER" id="PTHR10937:SF0">
    <property type="entry name" value="GLUTAMINE--FRUCTOSE-6-PHOSPHATE TRANSAMINASE (ISOMERIZING)"/>
    <property type="match status" value="1"/>
</dbReference>
<accession>A0ABV7KUV7</accession>
<protein>
    <recommendedName>
        <fullName evidence="3">Glutamine--fructose-6-phosphate aminotransferase [isomerizing]</fullName>
        <ecNumber evidence="2">2.6.1.16</ecNumber>
    </recommendedName>
</protein>
<dbReference type="InterPro" id="IPR046348">
    <property type="entry name" value="SIS_dom_sf"/>
</dbReference>